<dbReference type="AlphaFoldDB" id="A0A7W7ZAH5"/>
<dbReference type="InterPro" id="IPR050363">
    <property type="entry name" value="MIP/Aquaporin"/>
</dbReference>
<feature type="transmembrane region" description="Helical" evidence="8">
    <location>
        <begin position="167"/>
        <end position="191"/>
    </location>
</feature>
<dbReference type="Proteomes" id="UP000540989">
    <property type="component" value="Unassembled WGS sequence"/>
</dbReference>
<evidence type="ECO:0000256" key="2">
    <source>
        <dbReference type="ARBA" id="ARBA00006175"/>
    </source>
</evidence>
<evidence type="ECO:0000256" key="8">
    <source>
        <dbReference type="SAM" id="Phobius"/>
    </source>
</evidence>
<feature type="transmembrane region" description="Helical" evidence="8">
    <location>
        <begin position="136"/>
        <end position="155"/>
    </location>
</feature>
<sequence>MLSPVFGEFAGTLVVILMGEGVNAAVTLKQSKAEAAGWMVIATGWGFAVFCGVVTAIACGSPGAHLNPAVTVAIAVKTGDFTQLVPFILAQFLGAMVGATLVWLFYFPHWELTEDPAAKLGVFCTAPAIRRPFWNLLSEIIATAVLIIVIGSLGAKSFAAAGPAPGLAPYLVAILVWGIGLSLGGTTGYAINPARDLGPRLAHAILPIAGKGGSDWGYAPIPVLGPVIGAALAGLFLRVTGI</sequence>
<comment type="caution">
    <text evidence="9">The sequence shown here is derived from an EMBL/GenBank/DDBJ whole genome shotgun (WGS) entry which is preliminary data.</text>
</comment>
<comment type="subcellular location">
    <subcellularLocation>
        <location evidence="1">Membrane</location>
        <topology evidence="1">Multi-pass membrane protein</topology>
    </subcellularLocation>
</comment>
<dbReference type="InterPro" id="IPR000425">
    <property type="entry name" value="MIP"/>
</dbReference>
<evidence type="ECO:0000313" key="9">
    <source>
        <dbReference type="EMBL" id="MBB5056303.1"/>
    </source>
</evidence>
<dbReference type="PRINTS" id="PR00783">
    <property type="entry name" value="MINTRINSICP"/>
</dbReference>
<dbReference type="RefSeq" id="WP_184213964.1">
    <property type="nucleotide sequence ID" value="NZ_JACHIP010000001.1"/>
</dbReference>
<gene>
    <name evidence="9" type="ORF">HDF16_000972</name>
</gene>
<protein>
    <submittedName>
        <fullName evidence="9">Glycerol uptake facilitator protein</fullName>
    </submittedName>
</protein>
<evidence type="ECO:0000256" key="1">
    <source>
        <dbReference type="ARBA" id="ARBA00004141"/>
    </source>
</evidence>
<keyword evidence="4 7" id="KW-0812">Transmembrane</keyword>
<comment type="similarity">
    <text evidence="2 7">Belongs to the MIP/aquaporin (TC 1.A.8) family.</text>
</comment>
<evidence type="ECO:0000256" key="6">
    <source>
        <dbReference type="ARBA" id="ARBA00023136"/>
    </source>
</evidence>
<dbReference type="SUPFAM" id="SSF81338">
    <property type="entry name" value="Aquaporin-like"/>
    <property type="match status" value="1"/>
</dbReference>
<dbReference type="PROSITE" id="PS00221">
    <property type="entry name" value="MIP"/>
    <property type="match status" value="1"/>
</dbReference>
<keyword evidence="6 8" id="KW-0472">Membrane</keyword>
<dbReference type="Gene3D" id="1.20.1080.10">
    <property type="entry name" value="Glycerol uptake facilitator protein"/>
    <property type="match status" value="1"/>
</dbReference>
<dbReference type="GO" id="GO:0015254">
    <property type="term" value="F:glycerol channel activity"/>
    <property type="evidence" value="ECO:0007669"/>
    <property type="project" value="TreeGrafter"/>
</dbReference>
<evidence type="ECO:0000256" key="3">
    <source>
        <dbReference type="ARBA" id="ARBA00022448"/>
    </source>
</evidence>
<evidence type="ECO:0000313" key="10">
    <source>
        <dbReference type="Proteomes" id="UP000540989"/>
    </source>
</evidence>
<dbReference type="GO" id="GO:0005886">
    <property type="term" value="C:plasma membrane"/>
    <property type="evidence" value="ECO:0007669"/>
    <property type="project" value="TreeGrafter"/>
</dbReference>
<evidence type="ECO:0000256" key="7">
    <source>
        <dbReference type="RuleBase" id="RU000477"/>
    </source>
</evidence>
<proteinExistence type="inferred from homology"/>
<keyword evidence="5 8" id="KW-1133">Transmembrane helix</keyword>
<evidence type="ECO:0000256" key="5">
    <source>
        <dbReference type="ARBA" id="ARBA00022989"/>
    </source>
</evidence>
<keyword evidence="10" id="KW-1185">Reference proteome</keyword>
<organism evidence="9 10">
    <name type="scientific">Granulicella aggregans</name>
    <dbReference type="NCBI Taxonomy" id="474949"/>
    <lineage>
        <taxon>Bacteria</taxon>
        <taxon>Pseudomonadati</taxon>
        <taxon>Acidobacteriota</taxon>
        <taxon>Terriglobia</taxon>
        <taxon>Terriglobales</taxon>
        <taxon>Acidobacteriaceae</taxon>
        <taxon>Granulicella</taxon>
    </lineage>
</organism>
<keyword evidence="3 7" id="KW-0813">Transport</keyword>
<evidence type="ECO:0000256" key="4">
    <source>
        <dbReference type="ARBA" id="ARBA00022692"/>
    </source>
</evidence>
<reference evidence="9 10" key="1">
    <citation type="submission" date="2020-08" db="EMBL/GenBank/DDBJ databases">
        <title>Genomic Encyclopedia of Type Strains, Phase IV (KMG-V): Genome sequencing to study the core and pangenomes of soil and plant-associated prokaryotes.</title>
        <authorList>
            <person name="Whitman W."/>
        </authorList>
    </citation>
    <scope>NUCLEOTIDE SEQUENCE [LARGE SCALE GENOMIC DNA]</scope>
    <source>
        <strain evidence="9 10">M8UP14</strain>
    </source>
</reference>
<feature type="transmembrane region" description="Helical" evidence="8">
    <location>
        <begin position="6"/>
        <end position="26"/>
    </location>
</feature>
<accession>A0A7W7ZAH5</accession>
<dbReference type="InterPro" id="IPR022357">
    <property type="entry name" value="MIP_CS"/>
</dbReference>
<dbReference type="Pfam" id="PF00230">
    <property type="entry name" value="MIP"/>
    <property type="match status" value="1"/>
</dbReference>
<dbReference type="InterPro" id="IPR023271">
    <property type="entry name" value="Aquaporin-like"/>
</dbReference>
<name>A0A7W7ZAH5_9BACT</name>
<dbReference type="PANTHER" id="PTHR43829:SF9">
    <property type="entry name" value="AQUAPORIN-9"/>
    <property type="match status" value="1"/>
</dbReference>
<feature type="transmembrane region" description="Helical" evidence="8">
    <location>
        <begin position="38"/>
        <end position="64"/>
    </location>
</feature>
<dbReference type="PANTHER" id="PTHR43829">
    <property type="entry name" value="AQUAPORIN OR AQUAGLYCEROPORIN RELATED"/>
    <property type="match status" value="1"/>
</dbReference>
<feature type="transmembrane region" description="Helical" evidence="8">
    <location>
        <begin position="84"/>
        <end position="106"/>
    </location>
</feature>
<dbReference type="EMBL" id="JACHIP010000001">
    <property type="protein sequence ID" value="MBB5056303.1"/>
    <property type="molecule type" value="Genomic_DNA"/>
</dbReference>